<accession>A0A392SRQ8</accession>
<dbReference type="AlphaFoldDB" id="A0A392SRQ8"/>
<protein>
    <submittedName>
        <fullName evidence="2">Uncharacterized protein</fullName>
    </submittedName>
</protein>
<evidence type="ECO:0000313" key="2">
    <source>
        <dbReference type="EMBL" id="MCI51112.1"/>
    </source>
</evidence>
<dbReference type="EMBL" id="LXQA010427082">
    <property type="protein sequence ID" value="MCI51112.1"/>
    <property type="molecule type" value="Genomic_DNA"/>
</dbReference>
<organism evidence="2 3">
    <name type="scientific">Trifolium medium</name>
    <dbReference type="NCBI Taxonomy" id="97028"/>
    <lineage>
        <taxon>Eukaryota</taxon>
        <taxon>Viridiplantae</taxon>
        <taxon>Streptophyta</taxon>
        <taxon>Embryophyta</taxon>
        <taxon>Tracheophyta</taxon>
        <taxon>Spermatophyta</taxon>
        <taxon>Magnoliopsida</taxon>
        <taxon>eudicotyledons</taxon>
        <taxon>Gunneridae</taxon>
        <taxon>Pentapetalae</taxon>
        <taxon>rosids</taxon>
        <taxon>fabids</taxon>
        <taxon>Fabales</taxon>
        <taxon>Fabaceae</taxon>
        <taxon>Papilionoideae</taxon>
        <taxon>50 kb inversion clade</taxon>
        <taxon>NPAAA clade</taxon>
        <taxon>Hologalegina</taxon>
        <taxon>IRL clade</taxon>
        <taxon>Trifolieae</taxon>
        <taxon>Trifolium</taxon>
    </lineage>
</organism>
<feature type="region of interest" description="Disordered" evidence="1">
    <location>
        <begin position="58"/>
        <end position="99"/>
    </location>
</feature>
<sequence>VDASAKASETLGLGKPRSVETLGKDDTNPSTDGTPVVEASTKADVNHTIDPVQEVVSETHAEQDVTTSGQTSDKPGDVPNAPASVMPENLENVIPETPE</sequence>
<name>A0A392SRQ8_9FABA</name>
<comment type="caution">
    <text evidence="2">The sequence shown here is derived from an EMBL/GenBank/DDBJ whole genome shotgun (WGS) entry which is preliminary data.</text>
</comment>
<feature type="non-terminal residue" evidence="2">
    <location>
        <position position="1"/>
    </location>
</feature>
<feature type="region of interest" description="Disordered" evidence="1">
    <location>
        <begin position="1"/>
        <end position="36"/>
    </location>
</feature>
<proteinExistence type="predicted"/>
<dbReference type="Proteomes" id="UP000265520">
    <property type="component" value="Unassembled WGS sequence"/>
</dbReference>
<feature type="non-terminal residue" evidence="2">
    <location>
        <position position="99"/>
    </location>
</feature>
<keyword evidence="3" id="KW-1185">Reference proteome</keyword>
<evidence type="ECO:0000256" key="1">
    <source>
        <dbReference type="SAM" id="MobiDB-lite"/>
    </source>
</evidence>
<evidence type="ECO:0000313" key="3">
    <source>
        <dbReference type="Proteomes" id="UP000265520"/>
    </source>
</evidence>
<feature type="compositionally biased region" description="Polar residues" evidence="1">
    <location>
        <begin position="64"/>
        <end position="73"/>
    </location>
</feature>
<reference evidence="2 3" key="1">
    <citation type="journal article" date="2018" name="Front. Plant Sci.">
        <title>Red Clover (Trifolium pratense) and Zigzag Clover (T. medium) - A Picture of Genomic Similarities and Differences.</title>
        <authorList>
            <person name="Dluhosova J."/>
            <person name="Istvanek J."/>
            <person name="Nedelnik J."/>
            <person name="Repkova J."/>
        </authorList>
    </citation>
    <scope>NUCLEOTIDE SEQUENCE [LARGE SCALE GENOMIC DNA]</scope>
    <source>
        <strain evidence="3">cv. 10/8</strain>
        <tissue evidence="2">Leaf</tissue>
    </source>
</reference>